<dbReference type="EMBL" id="CAJNOJ010000153">
    <property type="protein sequence ID" value="CAF1209508.1"/>
    <property type="molecule type" value="Genomic_DNA"/>
</dbReference>
<organism evidence="1 2">
    <name type="scientific">Adineta ricciae</name>
    <name type="common">Rotifer</name>
    <dbReference type="NCBI Taxonomy" id="249248"/>
    <lineage>
        <taxon>Eukaryota</taxon>
        <taxon>Metazoa</taxon>
        <taxon>Spiralia</taxon>
        <taxon>Gnathifera</taxon>
        <taxon>Rotifera</taxon>
        <taxon>Eurotatoria</taxon>
        <taxon>Bdelloidea</taxon>
        <taxon>Adinetida</taxon>
        <taxon>Adinetidae</taxon>
        <taxon>Adineta</taxon>
    </lineage>
</organism>
<evidence type="ECO:0000313" key="1">
    <source>
        <dbReference type="EMBL" id="CAF1209508.1"/>
    </source>
</evidence>
<dbReference type="AlphaFoldDB" id="A0A814X0E6"/>
<accession>A0A814X0E6</accession>
<evidence type="ECO:0000313" key="2">
    <source>
        <dbReference type="Proteomes" id="UP000663852"/>
    </source>
</evidence>
<reference evidence="1" key="1">
    <citation type="submission" date="2021-02" db="EMBL/GenBank/DDBJ databases">
        <authorList>
            <person name="Nowell W R."/>
        </authorList>
    </citation>
    <scope>NUCLEOTIDE SEQUENCE</scope>
</reference>
<comment type="caution">
    <text evidence="1">The sequence shown here is derived from an EMBL/GenBank/DDBJ whole genome shotgun (WGS) entry which is preliminary data.</text>
</comment>
<gene>
    <name evidence="1" type="ORF">EDS130_LOCUS25811</name>
</gene>
<sequence length="103" mass="12347">MEEVVTTEKEIKRRITTLIEEIERKQKVCNGRAKQIDEKQRKLDSDILNEIIDQKTAVREDEEIQQLLTVQSNEQVQINWLKDEKDKEIQNLRKVQDALIRKF</sequence>
<dbReference type="Proteomes" id="UP000663852">
    <property type="component" value="Unassembled WGS sequence"/>
</dbReference>
<protein>
    <submittedName>
        <fullName evidence="1">Uncharacterized protein</fullName>
    </submittedName>
</protein>
<proteinExistence type="predicted"/>
<name>A0A814X0E6_ADIRI</name>